<keyword evidence="1" id="KW-0472">Membrane</keyword>
<evidence type="ECO:0000256" key="1">
    <source>
        <dbReference type="SAM" id="Phobius"/>
    </source>
</evidence>
<dbReference type="Proteomes" id="UP000184510">
    <property type="component" value="Unassembled WGS sequence"/>
</dbReference>
<name>A0A1M6CKZ1_9BACT</name>
<dbReference type="InParanoid" id="A0A1M6CKZ1"/>
<dbReference type="RefSeq" id="WP_143157920.1">
    <property type="nucleotide sequence ID" value="NZ_FQYR01000002.1"/>
</dbReference>
<dbReference type="EMBL" id="FQYR01000002">
    <property type="protein sequence ID" value="SHI61677.1"/>
    <property type="molecule type" value="Genomic_DNA"/>
</dbReference>
<organism evidence="2 3">
    <name type="scientific">Rubritalea squalenifaciens DSM 18772</name>
    <dbReference type="NCBI Taxonomy" id="1123071"/>
    <lineage>
        <taxon>Bacteria</taxon>
        <taxon>Pseudomonadati</taxon>
        <taxon>Verrucomicrobiota</taxon>
        <taxon>Verrucomicrobiia</taxon>
        <taxon>Verrucomicrobiales</taxon>
        <taxon>Rubritaleaceae</taxon>
        <taxon>Rubritalea</taxon>
    </lineage>
</organism>
<accession>A0A1M6CKZ1</accession>
<sequence>MNPPIIIGALALIVAVCHEASWWKRRHWKRLPGRVVDVIKQTRRNKTSYHPVITYSSEKGDRQFTSKYGGNTHPKIGDAVVVMVSPDGESEEHYSISNRWFISGIAFCIGIVLLGKGIIEL</sequence>
<evidence type="ECO:0000313" key="2">
    <source>
        <dbReference type="EMBL" id="SHI61677.1"/>
    </source>
</evidence>
<gene>
    <name evidence="2" type="ORF">SAMN02745181_0507</name>
</gene>
<evidence type="ECO:0000313" key="3">
    <source>
        <dbReference type="Proteomes" id="UP000184510"/>
    </source>
</evidence>
<keyword evidence="1" id="KW-1133">Transmembrane helix</keyword>
<dbReference type="AlphaFoldDB" id="A0A1M6CKZ1"/>
<feature type="transmembrane region" description="Helical" evidence="1">
    <location>
        <begin position="100"/>
        <end position="119"/>
    </location>
</feature>
<feature type="transmembrane region" description="Helical" evidence="1">
    <location>
        <begin position="6"/>
        <end position="23"/>
    </location>
</feature>
<keyword evidence="3" id="KW-1185">Reference proteome</keyword>
<protein>
    <recommendedName>
        <fullName evidence="4">DUF3592 domain-containing protein</fullName>
    </recommendedName>
</protein>
<dbReference type="STRING" id="1123071.SAMN02745181_0507"/>
<keyword evidence="1" id="KW-0812">Transmembrane</keyword>
<proteinExistence type="predicted"/>
<reference evidence="2 3" key="1">
    <citation type="submission" date="2016-11" db="EMBL/GenBank/DDBJ databases">
        <authorList>
            <person name="Jaros S."/>
            <person name="Januszkiewicz K."/>
            <person name="Wedrychowicz H."/>
        </authorList>
    </citation>
    <scope>NUCLEOTIDE SEQUENCE [LARGE SCALE GENOMIC DNA]</scope>
    <source>
        <strain evidence="2 3">DSM 18772</strain>
    </source>
</reference>
<evidence type="ECO:0008006" key="4">
    <source>
        <dbReference type="Google" id="ProtNLM"/>
    </source>
</evidence>